<proteinExistence type="predicted"/>
<sequence length="211" mass="22832">MGEYVMGVGASDAAFALSGACIHSLRFAFGTPLGYPYAPKLSDEGGSPPEALFRRIQVASPPPTRGGDPWQTGMMLAKQPFDPETGAGKLADVTCEEGIPSLDAPEPGTVVLDEWFRVGRQDGQVDFPGNDQGRYTLSIKYWSPIPEGQTFTQKTVAYYTGDLTMKWSRDLAAGDWVAISFDGFWPPERDSADLILQIPECDGRCSTPQSA</sequence>
<dbReference type="Proteomes" id="UP001523216">
    <property type="component" value="Unassembled WGS sequence"/>
</dbReference>
<gene>
    <name evidence="1" type="ORF">LXN57_35230</name>
</gene>
<dbReference type="RefSeq" id="WP_251802556.1">
    <property type="nucleotide sequence ID" value="NZ_JAMQOL010000052.1"/>
</dbReference>
<accession>A0ABT0Y9W6</accession>
<name>A0ABT0Y9W6_9ACTN</name>
<keyword evidence="2" id="KW-1185">Reference proteome</keyword>
<organism evidence="1 2">
    <name type="scientific">Paractinoplanes hotanensis</name>
    <dbReference type="NCBI Taxonomy" id="2906497"/>
    <lineage>
        <taxon>Bacteria</taxon>
        <taxon>Bacillati</taxon>
        <taxon>Actinomycetota</taxon>
        <taxon>Actinomycetes</taxon>
        <taxon>Micromonosporales</taxon>
        <taxon>Micromonosporaceae</taxon>
        <taxon>Paractinoplanes</taxon>
    </lineage>
</organism>
<comment type="caution">
    <text evidence="1">The sequence shown here is derived from an EMBL/GenBank/DDBJ whole genome shotgun (WGS) entry which is preliminary data.</text>
</comment>
<evidence type="ECO:0000313" key="1">
    <source>
        <dbReference type="EMBL" id="MCM4082824.1"/>
    </source>
</evidence>
<reference evidence="1 2" key="1">
    <citation type="submission" date="2022-06" db="EMBL/GenBank/DDBJ databases">
        <title>Actinoplanes abujensis sp. nov., isolated from Nigerian arid soil.</title>
        <authorList>
            <person name="Ding P."/>
        </authorList>
    </citation>
    <scope>NUCLEOTIDE SEQUENCE [LARGE SCALE GENOMIC DNA]</scope>
    <source>
        <strain evidence="2">TRM88002</strain>
    </source>
</reference>
<dbReference type="EMBL" id="JAMQOL010000052">
    <property type="protein sequence ID" value="MCM4082824.1"/>
    <property type="molecule type" value="Genomic_DNA"/>
</dbReference>
<evidence type="ECO:0000313" key="2">
    <source>
        <dbReference type="Proteomes" id="UP001523216"/>
    </source>
</evidence>
<protein>
    <submittedName>
        <fullName evidence="1">Uncharacterized protein</fullName>
    </submittedName>
</protein>